<gene>
    <name evidence="1" type="ORF">AQUSIP_19960</name>
</gene>
<dbReference type="EMBL" id="LR699119">
    <property type="protein sequence ID" value="VVC76672.1"/>
    <property type="molecule type" value="Genomic_DNA"/>
</dbReference>
<dbReference type="KEGG" id="asip:AQUSIP_19960"/>
<dbReference type="AlphaFoldDB" id="A0A5E4PK41"/>
<keyword evidence="2" id="KW-1185">Reference proteome</keyword>
<name>A0A5E4PK41_9COXI</name>
<reference evidence="1 2" key="1">
    <citation type="submission" date="2019-08" db="EMBL/GenBank/DDBJ databases">
        <authorList>
            <person name="Guy L."/>
        </authorList>
    </citation>
    <scope>NUCLEOTIDE SEQUENCE [LARGE SCALE GENOMIC DNA]</scope>
    <source>
        <strain evidence="1 2">SGT-108</strain>
    </source>
</reference>
<sequence>MKSSRETQGKLGIAETGRRLYRIRDLLYFSVCRPEEFSEWSELFASQEEREVMAAFSRGFQAHYFSGPVWGTGAVDARLKQAFDMRKAIRDSRIALASMLDDPMLFTSEQTEVSRILKSQFLELEKLFNERDQLTCSDKPLPSSQIEVLDANAKSINDLFLSLLICIGRNRDLKPELGSSIRGLHGRFKEFAAVQNEAETAAMNQQRLHQYQAAVSQMMLNESTEKMEQILGYHPGLLKFLEGSLADLDRIHGKFQQYLLERKDRLPQPLSKLEKQDMRQARARAREAFRVRLKHEQEARLKLLAGVRASIYDAYQKGRECHMQGQFEPALLFYLASAKEFHFASLMKAGKMFYKGEGCLPNPGRAGVLFRAAVVCSESESQKTRALARLILAYEQELEVSRKTDTNVASQDKHEPKYRAVLDVIADLKKYILRSTVNPALKLLYLGECYLEMYKVDAKEAGKNGARCGEHFRTAHDFFLQAWNYARRESEKFIIMYVNLYDDHPDERSMMEVSEEDEVIMDCEGVDDNLPDEKEKVHKHNRLLSSYLTSKDVGKYIKKTIGSHLTSIWSSLEAEDAALALGLGEITESVLTASPVQDRARRLF</sequence>
<evidence type="ECO:0000313" key="2">
    <source>
        <dbReference type="Proteomes" id="UP000324194"/>
    </source>
</evidence>
<protein>
    <submittedName>
        <fullName evidence="1">Uncharacterized protein</fullName>
    </submittedName>
</protein>
<proteinExistence type="predicted"/>
<dbReference type="RefSeq" id="WP_148339978.1">
    <property type="nucleotide sequence ID" value="NZ_LR699119.1"/>
</dbReference>
<dbReference type="Proteomes" id="UP000324194">
    <property type="component" value="Chromosome 1"/>
</dbReference>
<organism evidence="1 2">
    <name type="scientific">Aquicella siphonis</name>
    <dbReference type="NCBI Taxonomy" id="254247"/>
    <lineage>
        <taxon>Bacteria</taxon>
        <taxon>Pseudomonadati</taxon>
        <taxon>Pseudomonadota</taxon>
        <taxon>Gammaproteobacteria</taxon>
        <taxon>Legionellales</taxon>
        <taxon>Coxiellaceae</taxon>
        <taxon>Aquicella</taxon>
    </lineage>
</organism>
<accession>A0A5E4PK41</accession>
<evidence type="ECO:0000313" key="1">
    <source>
        <dbReference type="EMBL" id="VVC76672.1"/>
    </source>
</evidence>